<comment type="similarity">
    <text evidence="2">Belongs to the formin homology family. BNI1 subfamily.</text>
</comment>
<feature type="compositionally biased region" description="Low complexity" evidence="4">
    <location>
        <begin position="1640"/>
        <end position="1652"/>
    </location>
</feature>
<dbReference type="GO" id="GO:0015629">
    <property type="term" value="C:actin cytoskeleton"/>
    <property type="evidence" value="ECO:0007669"/>
    <property type="project" value="UniProtKB-ARBA"/>
</dbReference>
<proteinExistence type="inferred from homology"/>
<dbReference type="SMART" id="SM01139">
    <property type="entry name" value="Drf_FH3"/>
    <property type="match status" value="1"/>
</dbReference>
<feature type="region of interest" description="Disordered" evidence="4">
    <location>
        <begin position="962"/>
        <end position="1122"/>
    </location>
</feature>
<feature type="compositionally biased region" description="Basic and acidic residues" evidence="4">
    <location>
        <begin position="23"/>
        <end position="39"/>
    </location>
</feature>
<reference evidence="8" key="2">
    <citation type="submission" date="2023-06" db="EMBL/GenBank/DDBJ databases">
        <authorList>
            <consortium name="Lawrence Berkeley National Laboratory"/>
            <person name="Mondo S.J."/>
            <person name="Hensen N."/>
            <person name="Bonometti L."/>
            <person name="Westerberg I."/>
            <person name="Brannstrom I.O."/>
            <person name="Guillou S."/>
            <person name="Cros-Aarteil S."/>
            <person name="Calhoun S."/>
            <person name="Haridas S."/>
            <person name="Kuo A."/>
            <person name="Pangilinan J."/>
            <person name="Riley R."/>
            <person name="Labutti K."/>
            <person name="Andreopoulos B."/>
            <person name="Lipzen A."/>
            <person name="Chen C."/>
            <person name="Yanf M."/>
            <person name="Daum C."/>
            <person name="Ng V."/>
            <person name="Clum A."/>
            <person name="Steindorff A."/>
            <person name="Ohm R."/>
            <person name="Martin F."/>
            <person name="Silar P."/>
            <person name="Natvig D."/>
            <person name="Lalanne C."/>
            <person name="Gautier V."/>
            <person name="Ament-Velasquez S.L."/>
            <person name="Kruys A."/>
            <person name="Hutchinson M.I."/>
            <person name="Powell A.J."/>
            <person name="Barry K."/>
            <person name="Miller A.N."/>
            <person name="Grigoriev I.V."/>
            <person name="Debuchy R."/>
            <person name="Gladieux P."/>
            <person name="Thoren M.H."/>
            <person name="Johannesson H."/>
        </authorList>
    </citation>
    <scope>NUCLEOTIDE SEQUENCE</scope>
    <source>
        <strain evidence="8">CBS 333.67</strain>
    </source>
</reference>
<dbReference type="InterPro" id="IPR014768">
    <property type="entry name" value="GBD/FH3_dom"/>
</dbReference>
<keyword evidence="1 3" id="KW-0175">Coiled coil</keyword>
<dbReference type="SMART" id="SM01140">
    <property type="entry name" value="Drf_GBD"/>
    <property type="match status" value="1"/>
</dbReference>
<evidence type="ECO:0000259" key="7">
    <source>
        <dbReference type="PROSITE" id="PS51444"/>
    </source>
</evidence>
<feature type="compositionally biased region" description="Acidic residues" evidence="4">
    <location>
        <begin position="918"/>
        <end position="927"/>
    </location>
</feature>
<dbReference type="Pfam" id="PF06367">
    <property type="entry name" value="Drf_FH3"/>
    <property type="match status" value="1"/>
</dbReference>
<dbReference type="GO" id="GO:1903475">
    <property type="term" value="P:mitotic actomyosin contractile ring assembly"/>
    <property type="evidence" value="ECO:0007669"/>
    <property type="project" value="TreeGrafter"/>
</dbReference>
<dbReference type="GeneID" id="87883473"/>
<feature type="region of interest" description="Disordered" evidence="4">
    <location>
        <begin position="1541"/>
        <end position="1788"/>
    </location>
</feature>
<dbReference type="FunFam" id="6.10.30.50:FF:000001">
    <property type="entry name" value="Cytokinesis sepA protein"/>
    <property type="match status" value="1"/>
</dbReference>
<feature type="region of interest" description="Disordered" evidence="4">
    <location>
        <begin position="220"/>
        <end position="242"/>
    </location>
</feature>
<feature type="compositionally biased region" description="Basic and acidic residues" evidence="4">
    <location>
        <begin position="1542"/>
        <end position="1554"/>
    </location>
</feature>
<evidence type="ECO:0000313" key="9">
    <source>
        <dbReference type="Proteomes" id="UP001273166"/>
    </source>
</evidence>
<dbReference type="PANTHER" id="PTHR47102:SF2">
    <property type="entry name" value="PROTEIN BNI1"/>
    <property type="match status" value="1"/>
</dbReference>
<dbReference type="InterPro" id="IPR010473">
    <property type="entry name" value="GTPase-bd"/>
</dbReference>
<dbReference type="InterPro" id="IPR015425">
    <property type="entry name" value="FH2_Formin"/>
</dbReference>
<dbReference type="InterPro" id="IPR051661">
    <property type="entry name" value="Actin_filament_regulator"/>
</dbReference>
<dbReference type="Gene3D" id="1.10.238.150">
    <property type="entry name" value="Formin, FH3 diaphanous domain"/>
    <property type="match status" value="1"/>
</dbReference>
<dbReference type="SMART" id="SM00498">
    <property type="entry name" value="FH2"/>
    <property type="match status" value="1"/>
</dbReference>
<dbReference type="InterPro" id="IPR011989">
    <property type="entry name" value="ARM-like"/>
</dbReference>
<feature type="coiled-coil region" evidence="3">
    <location>
        <begin position="716"/>
        <end position="786"/>
    </location>
</feature>
<feature type="compositionally biased region" description="Polar residues" evidence="4">
    <location>
        <begin position="977"/>
        <end position="991"/>
    </location>
</feature>
<dbReference type="FunFam" id="1.20.58.2220:FF:000006">
    <property type="entry name" value="Cytokinesis protein sepA"/>
    <property type="match status" value="1"/>
</dbReference>
<feature type="compositionally biased region" description="Low complexity" evidence="4">
    <location>
        <begin position="40"/>
        <end position="49"/>
    </location>
</feature>
<dbReference type="Pfam" id="PF02181">
    <property type="entry name" value="FH2"/>
    <property type="match status" value="1"/>
</dbReference>
<organism evidence="8 9">
    <name type="scientific">Chaetomium strumarium</name>
    <dbReference type="NCBI Taxonomy" id="1170767"/>
    <lineage>
        <taxon>Eukaryota</taxon>
        <taxon>Fungi</taxon>
        <taxon>Dikarya</taxon>
        <taxon>Ascomycota</taxon>
        <taxon>Pezizomycotina</taxon>
        <taxon>Sordariomycetes</taxon>
        <taxon>Sordariomycetidae</taxon>
        <taxon>Sordariales</taxon>
        <taxon>Chaetomiaceae</taxon>
        <taxon>Chaetomium</taxon>
    </lineage>
</organism>
<gene>
    <name evidence="8" type="ORF">B0T15DRAFT_392607</name>
</gene>
<dbReference type="GO" id="GO:0000131">
    <property type="term" value="C:incipient cellular bud site"/>
    <property type="evidence" value="ECO:0007669"/>
    <property type="project" value="UniProtKB-ARBA"/>
</dbReference>
<accession>A0AAJ0M4M8</accession>
<dbReference type="GO" id="GO:0032991">
    <property type="term" value="C:protein-containing complex"/>
    <property type="evidence" value="ECO:0007669"/>
    <property type="project" value="UniProtKB-ARBA"/>
</dbReference>
<dbReference type="PROSITE" id="PS51444">
    <property type="entry name" value="FH2"/>
    <property type="match status" value="1"/>
</dbReference>
<dbReference type="GO" id="GO:0003779">
    <property type="term" value="F:actin binding"/>
    <property type="evidence" value="ECO:0007669"/>
    <property type="project" value="InterPro"/>
</dbReference>
<dbReference type="GO" id="GO:0033554">
    <property type="term" value="P:cellular response to stress"/>
    <property type="evidence" value="ECO:0007669"/>
    <property type="project" value="UniProtKB-ARBA"/>
</dbReference>
<dbReference type="PANTHER" id="PTHR47102">
    <property type="entry name" value="PROTEIN BNI1"/>
    <property type="match status" value="1"/>
</dbReference>
<feature type="compositionally biased region" description="Low complexity" evidence="4">
    <location>
        <begin position="220"/>
        <end position="236"/>
    </location>
</feature>
<evidence type="ECO:0000256" key="4">
    <source>
        <dbReference type="SAM" id="MobiDB-lite"/>
    </source>
</evidence>
<dbReference type="GO" id="GO:0032153">
    <property type="term" value="C:cell division site"/>
    <property type="evidence" value="ECO:0007669"/>
    <property type="project" value="TreeGrafter"/>
</dbReference>
<dbReference type="GO" id="GO:0043332">
    <property type="term" value="C:mating projection tip"/>
    <property type="evidence" value="ECO:0007669"/>
    <property type="project" value="TreeGrafter"/>
</dbReference>
<feature type="compositionally biased region" description="Pro residues" evidence="4">
    <location>
        <begin position="1008"/>
        <end position="1039"/>
    </location>
</feature>
<feature type="region of interest" description="Disordered" evidence="4">
    <location>
        <begin position="134"/>
        <end position="181"/>
    </location>
</feature>
<evidence type="ECO:0000256" key="3">
    <source>
        <dbReference type="SAM" id="Coils"/>
    </source>
</evidence>
<dbReference type="InterPro" id="IPR042201">
    <property type="entry name" value="FH2_Formin_sf"/>
</dbReference>
<dbReference type="SUPFAM" id="SSF101447">
    <property type="entry name" value="Formin homology 2 domain (FH2 domain)"/>
    <property type="match status" value="1"/>
</dbReference>
<dbReference type="InterPro" id="IPR014767">
    <property type="entry name" value="DAD_dom"/>
</dbReference>
<feature type="domain" description="DAD" evidence="5">
    <location>
        <begin position="1574"/>
        <end position="1606"/>
    </location>
</feature>
<dbReference type="EMBL" id="JAUDZG010000002">
    <property type="protein sequence ID" value="KAK3308645.1"/>
    <property type="molecule type" value="Genomic_DNA"/>
</dbReference>
<protein>
    <recommendedName>
        <fullName evidence="10">Cytokinesis protein sepA</fullName>
    </recommendedName>
</protein>
<dbReference type="GO" id="GO:0051017">
    <property type="term" value="P:actin filament bundle assembly"/>
    <property type="evidence" value="ECO:0007669"/>
    <property type="project" value="TreeGrafter"/>
</dbReference>
<sequence length="1819" mass="200342">MSSYDKSRASSGKASSFFHRSKNKADKRSAGDDGRHLSADNDAASSVNSRHSHHRRESSVVSLDRPSSAGSGINMMAGVITTIPYESVSTDGRSPVPVDFLPQGEQVPGRREPLPHQLNKATSDFHQYPTFDPSTVRPTSPYMSGPRPPPSANVTMASTGRQAQYQQWGPPRDSSLSGSFNSRYNSYMTSGGRNSGDNASIVSGNGGPYFDPAAAHRSSKVALPSASSQSSFLSPHSPRDNRLTKFPTGYQTSEGFYFPKPEDDNVIEQMFLALMQKRGWHNLPDQAKRQMIAYPAAKKWTLIYQDRLTEWQGEQKRRHTAKVGQYSNVDLTQMPDEEGSPEWYVRKVMENALDSKGFLSLEVNLRTQQIGWVKRFIECQGQVALTNVLMKINRRTAMGPAPESGKGDKNLDREYDIVKCLKALMNNKFGADDALAHQQVLVALATSLVSPRLTTRKLVSEVLTFLCHWSDGKGHLKVIEAMDVAKNQQGENGRFDAWMRLVEVTIDGRGKMGSLVGASEEVRSGGIGMENLLMEYAVATLILINMLIDAPEKDLQMRMHIRAQFTACGIKRMLTKMEAFQYELIDKQIERFRTNEAIDYEDMLERENSSIKDSVDGEVRDLNDPVQIVDAIQQRLKGTRTQDYFISALQHLLLIRENDSEERLRMFQLVDSMLSYVAMDRRLPDMDLKQSLNFTVQSLLDKLHTDSEARQAFEEASETRRIAEAALAERDELQEKLALGADGLVAKLQKQIDEQARFIEAQRRQAEGLKSELENLQTLRAKEAQRYELETRELYLMLRDAQDVAASNAAKGTKLGDDDPAHMQGILDRERLMERLQMQLERQKTVYKLEGKVWGEAVGPSDRLRALREEMDGYGDGGLGAGSPPRDFANSMLGSVKRSTRIPRKPVRSREAAGSVSEEVEDTAEDEEGVIYEKPRLVELKRPVMDPKKAAAMFNELQDNVKKYDASDSEEGDGVTTGPSHPSLESQTPLTPSEHEPPKIEVTDTTPSAPPPPVSGGPPPPPPPPLPGQIPGAPPPAPGAPGATGAPLPPPPPPPPPGGKLPGAPPPAPPIAGGPAPPPPPPMPGRLPGAPPPMGGAPPPPPLPGAKGMPPPPPPLPGAMSGHFLSRQVDITPSPSLGLSIVRPKKKLKALHWEKVDSPLTTHWAAHAPSVEEREEKYLELSRKGILDEVEKLFMAKETKQLGQGGAKKDDKKQIISNDLRKAFEIALAKFSQYSVERVVQMIIHCDSEVLDNSVVLDFLQKEELCNIPDNTAKQLAPYSKDWTGPEANKENREQDPSELTRQDQIYLQTAFELRHYWKSRMRALSMTRTFEPDYDEITEKMRHVVSVSESLRDSVALMNVLGLILDIGNYMNDPNKQARGFKLSSLARLGMVKDDKNQSTLADLVERIVRNQYPEWEHFIEDISGVMTAQKINIEQLQADAKKYIDNINNVQRALDSGSLSDPKKFHPQDRVAQIVGRCMKDARRKAEQMEVYLEEMMRTYKDIMTFYGEDPTDENARRDFFAKLAFFISEWKKSHQKNVQLEEQRRKNEASMKRKNAALKAAQAASEGPLASPTSTGAMDSLLEKLRAAAPQARDQRDRRRRARLKDRHQVRIASGQKMPDLDQLPSVETGLQGVQSAASEGGASAAAAGNGEGDGDKAKSDLLSPTATANHQPAEGGNAAGGEEDDVAQRAALLLQGMRSGADGTDDPADAEKRENLRRSRRQTADEERRMRRRRRELAQSSASNDDRNGGGTSVSRESSVAAGVGTHGSGVGDGEVPPTPGLEEMAAAAAAAGVEMPVPVPVPVDGEGLAVNGGS</sequence>
<dbReference type="GO" id="GO:0005934">
    <property type="term" value="C:cellular bud tip"/>
    <property type="evidence" value="ECO:0007669"/>
    <property type="project" value="UniProtKB-ARBA"/>
</dbReference>
<evidence type="ECO:0000313" key="8">
    <source>
        <dbReference type="EMBL" id="KAK3308645.1"/>
    </source>
</evidence>
<feature type="compositionally biased region" description="Basic and acidic residues" evidence="4">
    <location>
        <begin position="1288"/>
        <end position="1300"/>
    </location>
</feature>
<dbReference type="GO" id="GO:0030010">
    <property type="term" value="P:establishment of cell polarity"/>
    <property type="evidence" value="ECO:0007669"/>
    <property type="project" value="UniProtKB-ARBA"/>
</dbReference>
<dbReference type="GO" id="GO:0031267">
    <property type="term" value="F:small GTPase binding"/>
    <property type="evidence" value="ECO:0007669"/>
    <property type="project" value="InterPro"/>
</dbReference>
<dbReference type="Pfam" id="PF06371">
    <property type="entry name" value="Drf_GBD"/>
    <property type="match status" value="1"/>
</dbReference>
<feature type="domain" description="FH2" evidence="7">
    <location>
        <begin position="1138"/>
        <end position="1559"/>
    </location>
</feature>
<evidence type="ECO:0000256" key="1">
    <source>
        <dbReference type="ARBA" id="ARBA00023054"/>
    </source>
</evidence>
<dbReference type="SUPFAM" id="SSF48371">
    <property type="entry name" value="ARM repeat"/>
    <property type="match status" value="1"/>
</dbReference>
<reference evidence="8" key="1">
    <citation type="journal article" date="2023" name="Mol. Phylogenet. Evol.">
        <title>Genome-scale phylogeny and comparative genomics of the fungal order Sordariales.</title>
        <authorList>
            <person name="Hensen N."/>
            <person name="Bonometti L."/>
            <person name="Westerberg I."/>
            <person name="Brannstrom I.O."/>
            <person name="Guillou S."/>
            <person name="Cros-Aarteil S."/>
            <person name="Calhoun S."/>
            <person name="Haridas S."/>
            <person name="Kuo A."/>
            <person name="Mondo S."/>
            <person name="Pangilinan J."/>
            <person name="Riley R."/>
            <person name="LaButti K."/>
            <person name="Andreopoulos B."/>
            <person name="Lipzen A."/>
            <person name="Chen C."/>
            <person name="Yan M."/>
            <person name="Daum C."/>
            <person name="Ng V."/>
            <person name="Clum A."/>
            <person name="Steindorff A."/>
            <person name="Ohm R.A."/>
            <person name="Martin F."/>
            <person name="Silar P."/>
            <person name="Natvig D.O."/>
            <person name="Lalanne C."/>
            <person name="Gautier V."/>
            <person name="Ament-Velasquez S.L."/>
            <person name="Kruys A."/>
            <person name="Hutchinson M.I."/>
            <person name="Powell A.J."/>
            <person name="Barry K."/>
            <person name="Miller A.N."/>
            <person name="Grigoriev I.V."/>
            <person name="Debuchy R."/>
            <person name="Gladieux P."/>
            <person name="Hiltunen Thoren M."/>
            <person name="Johannesson H."/>
        </authorList>
    </citation>
    <scope>NUCLEOTIDE SEQUENCE</scope>
    <source>
        <strain evidence="8">CBS 333.67</strain>
    </source>
</reference>
<dbReference type="GO" id="GO:0051016">
    <property type="term" value="P:barbed-end actin filament capping"/>
    <property type="evidence" value="ECO:0007669"/>
    <property type="project" value="TreeGrafter"/>
</dbReference>
<dbReference type="FunFam" id="1.25.10.10:FF:000291">
    <property type="entry name" value="Cytokinesis protein sepA"/>
    <property type="match status" value="1"/>
</dbReference>
<dbReference type="PROSITE" id="PS51232">
    <property type="entry name" value="GBD_FH3"/>
    <property type="match status" value="1"/>
</dbReference>
<feature type="compositionally biased region" description="Pro residues" evidence="4">
    <location>
        <begin position="1047"/>
        <end position="1117"/>
    </location>
</feature>
<feature type="domain" description="GBD/FH3" evidence="6">
    <location>
        <begin position="259"/>
        <end position="685"/>
    </location>
</feature>
<evidence type="ECO:0008006" key="10">
    <source>
        <dbReference type="Google" id="ProtNLM"/>
    </source>
</evidence>
<feature type="compositionally biased region" description="Polar residues" evidence="4">
    <location>
        <begin position="152"/>
        <end position="167"/>
    </location>
</feature>
<feature type="region of interest" description="Disordered" evidence="4">
    <location>
        <begin position="1"/>
        <end position="72"/>
    </location>
</feature>
<evidence type="ECO:0000256" key="2">
    <source>
        <dbReference type="ARBA" id="ARBA00037935"/>
    </source>
</evidence>
<feature type="region of interest" description="Disordered" evidence="4">
    <location>
        <begin position="899"/>
        <end position="927"/>
    </location>
</feature>
<evidence type="ECO:0000259" key="6">
    <source>
        <dbReference type="PROSITE" id="PS51232"/>
    </source>
</evidence>
<dbReference type="Gene3D" id="1.25.10.10">
    <property type="entry name" value="Leucine-rich Repeat Variant"/>
    <property type="match status" value="1"/>
</dbReference>
<name>A0AAJ0M4M8_9PEZI</name>
<dbReference type="InterPro" id="IPR010472">
    <property type="entry name" value="FH3_dom"/>
</dbReference>
<dbReference type="RefSeq" id="XP_062724425.1">
    <property type="nucleotide sequence ID" value="XM_062864644.1"/>
</dbReference>
<comment type="caution">
    <text evidence="8">The sequence shown here is derived from an EMBL/GenBank/DDBJ whole genome shotgun (WGS) entry which is preliminary data.</text>
</comment>
<feature type="compositionally biased region" description="Basic and acidic residues" evidence="4">
    <location>
        <begin position="993"/>
        <end position="1002"/>
    </location>
</feature>
<dbReference type="Proteomes" id="UP001273166">
    <property type="component" value="Unassembled WGS sequence"/>
</dbReference>
<dbReference type="Gene3D" id="6.10.30.50">
    <property type="match status" value="1"/>
</dbReference>
<dbReference type="FunFam" id="1.10.238.150:FF:000003">
    <property type="entry name" value="Cytokinesis protein SepA"/>
    <property type="match status" value="1"/>
</dbReference>
<feature type="compositionally biased region" description="Basic and acidic residues" evidence="4">
    <location>
        <begin position="1713"/>
        <end position="1733"/>
    </location>
</feature>
<dbReference type="InterPro" id="IPR016024">
    <property type="entry name" value="ARM-type_fold"/>
</dbReference>
<dbReference type="Gene3D" id="1.20.58.2220">
    <property type="entry name" value="Formin, FH2 domain"/>
    <property type="match status" value="1"/>
</dbReference>
<feature type="region of interest" description="Disordered" evidence="4">
    <location>
        <begin position="1277"/>
        <end position="1300"/>
    </location>
</feature>
<keyword evidence="9" id="KW-1185">Reference proteome</keyword>
<feature type="coiled-coil region" evidence="3">
    <location>
        <begin position="1428"/>
        <end position="1455"/>
    </location>
</feature>
<feature type="compositionally biased region" description="Basic residues" evidence="4">
    <location>
        <begin position="1601"/>
        <end position="1613"/>
    </location>
</feature>
<evidence type="ECO:0000259" key="5">
    <source>
        <dbReference type="PROSITE" id="PS51231"/>
    </source>
</evidence>
<dbReference type="PROSITE" id="PS51231">
    <property type="entry name" value="DAD"/>
    <property type="match status" value="1"/>
</dbReference>
<dbReference type="GO" id="GO:0005938">
    <property type="term" value="C:cell cortex"/>
    <property type="evidence" value="ECO:0007669"/>
    <property type="project" value="UniProtKB-ARBA"/>
</dbReference>